<dbReference type="PANTHER" id="PTHR13767">
    <property type="entry name" value="TRNA-PSEUDOURIDINE SYNTHASE"/>
    <property type="match status" value="1"/>
</dbReference>
<sequence length="308" mass="34107">MDGVLPLFKERGMTSADCVAKVRHILHMRKVGHSGTLDPNVDGVLPICLGQATKIVNLLMSSGKTYTGEITLGFATTTEDLDGEVIQTAKLSQPFSNEQLDTVFQQMTGELIQIPPMYSAVKVHGKRLYEYARAGESVERPQRHITVTKFVRVGEPVFDAAAGIQKIKFEVQCSKGTYVRTLAVDFGKKLNVPAVMSQLTRQSSGGFTIANTVTLAQLATAVKEHRCSQVIWPLRQVLVKYPQVTLTEQQWLRVSNGAALRLTTTDANVVTLLYAGNVKALYQRIKPNYYKPMIMLLQNNGVNYESDK</sequence>
<evidence type="ECO:0000256" key="5">
    <source>
        <dbReference type="HAMAP-Rule" id="MF_01080"/>
    </source>
</evidence>
<comment type="function">
    <text evidence="5">Responsible for synthesis of pseudouridine from uracil-55 in the psi GC loop of transfer RNAs.</text>
</comment>
<dbReference type="AlphaFoldDB" id="A0A948TJB2"/>
<dbReference type="HAMAP" id="MF_01080">
    <property type="entry name" value="TruB_bact"/>
    <property type="match status" value="1"/>
</dbReference>
<evidence type="ECO:0000256" key="3">
    <source>
        <dbReference type="ARBA" id="ARBA00022694"/>
    </source>
</evidence>
<reference evidence="8" key="2">
    <citation type="submission" date="2021-04" db="EMBL/GenBank/DDBJ databases">
        <authorList>
            <person name="Gilroy R."/>
        </authorList>
    </citation>
    <scope>NUCLEOTIDE SEQUENCE</scope>
    <source>
        <strain evidence="8">F6-6636</strain>
    </source>
</reference>
<comment type="caution">
    <text evidence="8">The sequence shown here is derived from an EMBL/GenBank/DDBJ whole genome shotgun (WGS) entry which is preliminary data.</text>
</comment>
<evidence type="ECO:0000259" key="7">
    <source>
        <dbReference type="Pfam" id="PF16198"/>
    </source>
</evidence>
<evidence type="ECO:0000259" key="6">
    <source>
        <dbReference type="Pfam" id="PF01509"/>
    </source>
</evidence>
<dbReference type="EC" id="5.4.99.25" evidence="5"/>
<dbReference type="GO" id="GO:1990481">
    <property type="term" value="P:mRNA pseudouridine synthesis"/>
    <property type="evidence" value="ECO:0007669"/>
    <property type="project" value="TreeGrafter"/>
</dbReference>
<evidence type="ECO:0000256" key="2">
    <source>
        <dbReference type="ARBA" id="ARBA00005642"/>
    </source>
</evidence>
<gene>
    <name evidence="5 8" type="primary">truB</name>
    <name evidence="8" type="ORF">H9901_03015</name>
</gene>
<dbReference type="PANTHER" id="PTHR13767:SF2">
    <property type="entry name" value="PSEUDOURIDYLATE SYNTHASE TRUB1"/>
    <property type="match status" value="1"/>
</dbReference>
<dbReference type="NCBIfam" id="TIGR00431">
    <property type="entry name" value="TruB"/>
    <property type="match status" value="1"/>
</dbReference>
<dbReference type="GO" id="GO:0003723">
    <property type="term" value="F:RNA binding"/>
    <property type="evidence" value="ECO:0007669"/>
    <property type="project" value="InterPro"/>
</dbReference>
<dbReference type="Proteomes" id="UP000777303">
    <property type="component" value="Unassembled WGS sequence"/>
</dbReference>
<dbReference type="Pfam" id="PF16198">
    <property type="entry name" value="TruB_C_2"/>
    <property type="match status" value="1"/>
</dbReference>
<keyword evidence="3 5" id="KW-0819">tRNA processing</keyword>
<evidence type="ECO:0000313" key="8">
    <source>
        <dbReference type="EMBL" id="MBU3851649.1"/>
    </source>
</evidence>
<dbReference type="InterPro" id="IPR032819">
    <property type="entry name" value="TruB_C"/>
</dbReference>
<feature type="domain" description="tRNA pseudouridylate synthase B C-terminal" evidence="7">
    <location>
        <begin position="180"/>
        <end position="236"/>
    </location>
</feature>
<dbReference type="GO" id="GO:0031119">
    <property type="term" value="P:tRNA pseudouridine synthesis"/>
    <property type="evidence" value="ECO:0007669"/>
    <property type="project" value="UniProtKB-UniRule"/>
</dbReference>
<protein>
    <recommendedName>
        <fullName evidence="5">tRNA pseudouridine synthase B</fullName>
        <ecNumber evidence="5">5.4.99.25</ecNumber>
    </recommendedName>
    <alternativeName>
        <fullName evidence="5">tRNA pseudouridine(55) synthase</fullName>
        <shortName evidence="5">Psi55 synthase</shortName>
    </alternativeName>
    <alternativeName>
        <fullName evidence="5">tRNA pseudouridylate synthase</fullName>
    </alternativeName>
    <alternativeName>
        <fullName evidence="5">tRNA-uridine isomerase</fullName>
    </alternativeName>
</protein>
<keyword evidence="4 5" id="KW-0413">Isomerase</keyword>
<evidence type="ECO:0000256" key="1">
    <source>
        <dbReference type="ARBA" id="ARBA00000385"/>
    </source>
</evidence>
<dbReference type="Pfam" id="PF01509">
    <property type="entry name" value="TruB_N"/>
    <property type="match status" value="1"/>
</dbReference>
<feature type="active site" description="Nucleophile" evidence="5">
    <location>
        <position position="38"/>
    </location>
</feature>
<evidence type="ECO:0000256" key="4">
    <source>
        <dbReference type="ARBA" id="ARBA00023235"/>
    </source>
</evidence>
<dbReference type="InterPro" id="IPR002501">
    <property type="entry name" value="PsdUridine_synth_N"/>
</dbReference>
<reference evidence="8" key="1">
    <citation type="journal article" date="2021" name="PeerJ">
        <title>Extensive microbial diversity within the chicken gut microbiome revealed by metagenomics and culture.</title>
        <authorList>
            <person name="Gilroy R."/>
            <person name="Ravi A."/>
            <person name="Getino M."/>
            <person name="Pursley I."/>
            <person name="Horton D.L."/>
            <person name="Alikhan N.F."/>
            <person name="Baker D."/>
            <person name="Gharbi K."/>
            <person name="Hall N."/>
            <person name="Watson M."/>
            <person name="Adriaenssens E.M."/>
            <person name="Foster-Nyarko E."/>
            <person name="Jarju S."/>
            <person name="Secka A."/>
            <person name="Antonio M."/>
            <person name="Oren A."/>
            <person name="Chaudhuri R.R."/>
            <person name="La Ragione R."/>
            <person name="Hildebrand F."/>
            <person name="Pallen M.J."/>
        </authorList>
    </citation>
    <scope>NUCLEOTIDE SEQUENCE</scope>
    <source>
        <strain evidence="8">F6-6636</strain>
    </source>
</reference>
<dbReference type="GO" id="GO:0160148">
    <property type="term" value="F:tRNA pseudouridine(55) synthase activity"/>
    <property type="evidence" value="ECO:0007669"/>
    <property type="project" value="UniProtKB-EC"/>
</dbReference>
<dbReference type="CDD" id="cd02573">
    <property type="entry name" value="PseudoU_synth_EcTruB"/>
    <property type="match status" value="1"/>
</dbReference>
<evidence type="ECO:0000313" key="9">
    <source>
        <dbReference type="Proteomes" id="UP000777303"/>
    </source>
</evidence>
<accession>A0A948TJB2</accession>
<dbReference type="EMBL" id="JAHLFS010000040">
    <property type="protein sequence ID" value="MBU3851649.1"/>
    <property type="molecule type" value="Genomic_DNA"/>
</dbReference>
<comment type="similarity">
    <text evidence="2 5">Belongs to the pseudouridine synthase TruB family. Type 1 subfamily.</text>
</comment>
<comment type="catalytic activity">
    <reaction evidence="1 5">
        <text>uridine(55) in tRNA = pseudouridine(55) in tRNA</text>
        <dbReference type="Rhea" id="RHEA:42532"/>
        <dbReference type="Rhea" id="RHEA-COMP:10101"/>
        <dbReference type="Rhea" id="RHEA-COMP:10102"/>
        <dbReference type="ChEBI" id="CHEBI:65314"/>
        <dbReference type="ChEBI" id="CHEBI:65315"/>
        <dbReference type="EC" id="5.4.99.25"/>
    </reaction>
</comment>
<dbReference type="InterPro" id="IPR014780">
    <property type="entry name" value="tRNA_psdUridine_synth_TruB"/>
</dbReference>
<dbReference type="InterPro" id="IPR020103">
    <property type="entry name" value="PsdUridine_synth_cat_dom_sf"/>
</dbReference>
<dbReference type="FunFam" id="3.30.2350.10:FF:000011">
    <property type="entry name" value="tRNA pseudouridine synthase B"/>
    <property type="match status" value="1"/>
</dbReference>
<name>A0A948TJB2_9LACO</name>
<dbReference type="SUPFAM" id="SSF55120">
    <property type="entry name" value="Pseudouridine synthase"/>
    <property type="match status" value="1"/>
</dbReference>
<feature type="domain" description="Pseudouridine synthase II N-terminal" evidence="6">
    <location>
        <begin position="23"/>
        <end position="179"/>
    </location>
</feature>
<organism evidence="8 9">
    <name type="scientific">Candidatus Paralactobacillus gallistercoris</name>
    <dbReference type="NCBI Taxonomy" id="2838724"/>
    <lineage>
        <taxon>Bacteria</taxon>
        <taxon>Bacillati</taxon>
        <taxon>Bacillota</taxon>
        <taxon>Bacilli</taxon>
        <taxon>Lactobacillales</taxon>
        <taxon>Lactobacillaceae</taxon>
        <taxon>Lactobacillus</taxon>
    </lineage>
</organism>
<proteinExistence type="inferred from homology"/>
<dbReference type="Gene3D" id="3.30.2350.10">
    <property type="entry name" value="Pseudouridine synthase"/>
    <property type="match status" value="1"/>
</dbReference>